<organism evidence="2 3">
    <name type="scientific">Catagonus wagneri</name>
    <name type="common">Chacoan peccary</name>
    <dbReference type="NCBI Taxonomy" id="51154"/>
    <lineage>
        <taxon>Eukaryota</taxon>
        <taxon>Metazoa</taxon>
        <taxon>Chordata</taxon>
        <taxon>Craniata</taxon>
        <taxon>Vertebrata</taxon>
        <taxon>Euteleostomi</taxon>
        <taxon>Mammalia</taxon>
        <taxon>Eutheria</taxon>
        <taxon>Laurasiatheria</taxon>
        <taxon>Artiodactyla</taxon>
        <taxon>Suina</taxon>
        <taxon>Tayassuidae</taxon>
        <taxon>Catagonus</taxon>
    </lineage>
</organism>
<keyword evidence="1" id="KW-1133">Transmembrane helix</keyword>
<evidence type="ECO:0000313" key="2">
    <source>
        <dbReference type="Ensembl" id="ENSCWAP00000019703.1"/>
    </source>
</evidence>
<keyword evidence="3" id="KW-1185">Reference proteome</keyword>
<name>A0A8C3WYI8_9CETA</name>
<dbReference type="Proteomes" id="UP000694540">
    <property type="component" value="Unplaced"/>
</dbReference>
<feature type="transmembrane region" description="Helical" evidence="1">
    <location>
        <begin position="25"/>
        <end position="42"/>
    </location>
</feature>
<dbReference type="Gene3D" id="3.30.1370.30">
    <property type="match status" value="1"/>
</dbReference>
<evidence type="ECO:0000313" key="3">
    <source>
        <dbReference type="Proteomes" id="UP000694540"/>
    </source>
</evidence>
<accession>A0A8C3WYI8</accession>
<dbReference type="Ensembl" id="ENSCWAT00000021379.1">
    <property type="protein sequence ID" value="ENSCWAP00000019703.1"/>
    <property type="gene ID" value="ENSCWAG00000015116.1"/>
</dbReference>
<evidence type="ECO:0000256" key="1">
    <source>
        <dbReference type="SAM" id="Phobius"/>
    </source>
</evidence>
<reference evidence="2" key="2">
    <citation type="submission" date="2025-09" db="UniProtKB">
        <authorList>
            <consortium name="Ensembl"/>
        </authorList>
    </citation>
    <scope>IDENTIFICATION</scope>
</reference>
<keyword evidence="1" id="KW-0812">Transmembrane</keyword>
<reference evidence="2" key="1">
    <citation type="submission" date="2025-08" db="UniProtKB">
        <authorList>
            <consortium name="Ensembl"/>
        </authorList>
    </citation>
    <scope>IDENTIFICATION</scope>
</reference>
<proteinExistence type="predicted"/>
<dbReference type="AlphaFoldDB" id="A0A8C3WYI8"/>
<protein>
    <submittedName>
        <fullName evidence="2">Uncharacterized protein</fullName>
    </submittedName>
</protein>
<sequence length="52" mass="5969">MVPKNVQAEALKSTDNASKKSKRQVLLRSDFTVIAWFLTVMMKHEGRILGFF</sequence>
<keyword evidence="1" id="KW-0472">Membrane</keyword>